<dbReference type="Proteomes" id="UP000805193">
    <property type="component" value="Unassembled WGS sequence"/>
</dbReference>
<dbReference type="EMBL" id="JABSTQ010001699">
    <property type="protein sequence ID" value="KAG0444643.1"/>
    <property type="molecule type" value="Genomic_DNA"/>
</dbReference>
<accession>A0AC60R1N4</accession>
<evidence type="ECO:0000313" key="2">
    <source>
        <dbReference type="Proteomes" id="UP000805193"/>
    </source>
</evidence>
<comment type="caution">
    <text evidence="1">The sequence shown here is derived from an EMBL/GenBank/DDBJ whole genome shotgun (WGS) entry which is preliminary data.</text>
</comment>
<organism evidence="1 2">
    <name type="scientific">Ixodes persulcatus</name>
    <name type="common">Taiga tick</name>
    <dbReference type="NCBI Taxonomy" id="34615"/>
    <lineage>
        <taxon>Eukaryota</taxon>
        <taxon>Metazoa</taxon>
        <taxon>Ecdysozoa</taxon>
        <taxon>Arthropoda</taxon>
        <taxon>Chelicerata</taxon>
        <taxon>Arachnida</taxon>
        <taxon>Acari</taxon>
        <taxon>Parasitiformes</taxon>
        <taxon>Ixodida</taxon>
        <taxon>Ixodoidea</taxon>
        <taxon>Ixodidae</taxon>
        <taxon>Ixodinae</taxon>
        <taxon>Ixodes</taxon>
    </lineage>
</organism>
<evidence type="ECO:0000313" key="1">
    <source>
        <dbReference type="EMBL" id="KAG0444643.1"/>
    </source>
</evidence>
<protein>
    <submittedName>
        <fullName evidence="1">Uncharacterized protein</fullName>
    </submittedName>
</protein>
<gene>
    <name evidence="1" type="ORF">HPB47_013553</name>
</gene>
<sequence length="293" mass="32500">MHCSLHTDRRIARAKALGRILGGSDEVLYVDAASCGKNTFALAVVNGHFKLVNSATVTARSPGETKICAIVLALCTGSHKKAIVSDSKRAIIAYSKVNISITVIRILRQVDRLDSGVELVWTPAHSGLQGNEAAHEAARGLINRAASNDDSEAPFEPIYTFHEITHHYSGSRGCYPLRVLLSIEGCRWCGDSFRLTHFSHRHDLVTYIYPDLFSPQCTRCPPPNLDYPYSCRKADLTHILWFCPANPPPEGLKAKVESSQWKTLLLNWDEESPRLIINWALSVSPRWPPGSTE</sequence>
<name>A0AC60R1N4_IXOPE</name>
<reference evidence="1 2" key="1">
    <citation type="journal article" date="2020" name="Cell">
        <title>Large-Scale Comparative Analyses of Tick Genomes Elucidate Their Genetic Diversity and Vector Capacities.</title>
        <authorList>
            <consortium name="Tick Genome and Microbiome Consortium (TIGMIC)"/>
            <person name="Jia N."/>
            <person name="Wang J."/>
            <person name="Shi W."/>
            <person name="Du L."/>
            <person name="Sun Y."/>
            <person name="Zhan W."/>
            <person name="Jiang J.F."/>
            <person name="Wang Q."/>
            <person name="Zhang B."/>
            <person name="Ji P."/>
            <person name="Bell-Sakyi L."/>
            <person name="Cui X.M."/>
            <person name="Yuan T.T."/>
            <person name="Jiang B.G."/>
            <person name="Yang W.F."/>
            <person name="Lam T.T."/>
            <person name="Chang Q.C."/>
            <person name="Ding S.J."/>
            <person name="Wang X.J."/>
            <person name="Zhu J.G."/>
            <person name="Ruan X.D."/>
            <person name="Zhao L."/>
            <person name="Wei J.T."/>
            <person name="Ye R.Z."/>
            <person name="Que T.C."/>
            <person name="Du C.H."/>
            <person name="Zhou Y.H."/>
            <person name="Cheng J.X."/>
            <person name="Dai P.F."/>
            <person name="Guo W.B."/>
            <person name="Han X.H."/>
            <person name="Huang E.J."/>
            <person name="Li L.F."/>
            <person name="Wei W."/>
            <person name="Gao Y.C."/>
            <person name="Liu J.Z."/>
            <person name="Shao H.Z."/>
            <person name="Wang X."/>
            <person name="Wang C.C."/>
            <person name="Yang T.C."/>
            <person name="Huo Q.B."/>
            <person name="Li W."/>
            <person name="Chen H.Y."/>
            <person name="Chen S.E."/>
            <person name="Zhou L.G."/>
            <person name="Ni X.B."/>
            <person name="Tian J.H."/>
            <person name="Sheng Y."/>
            <person name="Liu T."/>
            <person name="Pan Y.S."/>
            <person name="Xia L.Y."/>
            <person name="Li J."/>
            <person name="Zhao F."/>
            <person name="Cao W.C."/>
        </authorList>
    </citation>
    <scope>NUCLEOTIDE SEQUENCE [LARGE SCALE GENOMIC DNA]</scope>
    <source>
        <strain evidence="1">Iper-2018</strain>
    </source>
</reference>
<proteinExistence type="predicted"/>
<keyword evidence="2" id="KW-1185">Reference proteome</keyword>